<reference evidence="2 4" key="2">
    <citation type="journal article" date="2018" name="Plant J.">
        <title>The Physcomitrella patens chromosome-scale assembly reveals moss genome structure and evolution.</title>
        <authorList>
            <person name="Lang D."/>
            <person name="Ullrich K.K."/>
            <person name="Murat F."/>
            <person name="Fuchs J."/>
            <person name="Jenkins J."/>
            <person name="Haas F.B."/>
            <person name="Piednoel M."/>
            <person name="Gundlach H."/>
            <person name="Van Bel M."/>
            <person name="Meyberg R."/>
            <person name="Vives C."/>
            <person name="Morata J."/>
            <person name="Symeonidi A."/>
            <person name="Hiss M."/>
            <person name="Muchero W."/>
            <person name="Kamisugi Y."/>
            <person name="Saleh O."/>
            <person name="Blanc G."/>
            <person name="Decker E.L."/>
            <person name="van Gessel N."/>
            <person name="Grimwood J."/>
            <person name="Hayes R.D."/>
            <person name="Graham S.W."/>
            <person name="Gunter L.E."/>
            <person name="McDaniel S.F."/>
            <person name="Hoernstein S.N.W."/>
            <person name="Larsson A."/>
            <person name="Li F.W."/>
            <person name="Perroud P.F."/>
            <person name="Phillips J."/>
            <person name="Ranjan P."/>
            <person name="Rokshar D.S."/>
            <person name="Rothfels C.J."/>
            <person name="Schneider L."/>
            <person name="Shu S."/>
            <person name="Stevenson D.W."/>
            <person name="Thummler F."/>
            <person name="Tillich M."/>
            <person name="Villarreal Aguilar J.C."/>
            <person name="Widiez T."/>
            <person name="Wong G.K."/>
            <person name="Wymore A."/>
            <person name="Zhang Y."/>
            <person name="Zimmer A.D."/>
            <person name="Quatrano R.S."/>
            <person name="Mayer K.F.X."/>
            <person name="Goodstein D."/>
            <person name="Casacuberta J.M."/>
            <person name="Vandepoele K."/>
            <person name="Reski R."/>
            <person name="Cuming A.C."/>
            <person name="Tuskan G.A."/>
            <person name="Maumus F."/>
            <person name="Salse J."/>
            <person name="Schmutz J."/>
            <person name="Rensing S.A."/>
        </authorList>
    </citation>
    <scope>NUCLEOTIDE SEQUENCE [LARGE SCALE GENOMIC DNA]</scope>
    <source>
        <strain evidence="3 4">cv. Gransden 2004</strain>
    </source>
</reference>
<protein>
    <submittedName>
        <fullName evidence="2 3">Uncharacterized protein</fullName>
    </submittedName>
</protein>
<dbReference type="AlphaFoldDB" id="A0A2K1JT08"/>
<accession>A0A2K1JT08</accession>
<gene>
    <name evidence="2" type="ORF">PHYPA_014443</name>
</gene>
<evidence type="ECO:0000313" key="3">
    <source>
        <dbReference type="EnsemblPlants" id="Pp3c11_1250V3.1"/>
    </source>
</evidence>
<evidence type="ECO:0000256" key="1">
    <source>
        <dbReference type="SAM" id="MobiDB-lite"/>
    </source>
</evidence>
<feature type="compositionally biased region" description="Polar residues" evidence="1">
    <location>
        <begin position="245"/>
        <end position="254"/>
    </location>
</feature>
<dbReference type="InterPro" id="IPR040256">
    <property type="entry name" value="At4g02000-like"/>
</dbReference>
<dbReference type="PANTHER" id="PTHR31286:SF180">
    <property type="entry name" value="OS10G0362600 PROTEIN"/>
    <property type="match status" value="1"/>
</dbReference>
<dbReference type="EMBL" id="ABEU02000011">
    <property type="protein sequence ID" value="PNR44674.1"/>
    <property type="molecule type" value="Genomic_DNA"/>
</dbReference>
<feature type="compositionally biased region" description="Polar residues" evidence="1">
    <location>
        <begin position="274"/>
        <end position="286"/>
    </location>
</feature>
<dbReference type="Proteomes" id="UP000006727">
    <property type="component" value="Chromosome 11"/>
</dbReference>
<feature type="region of interest" description="Disordered" evidence="1">
    <location>
        <begin position="189"/>
        <end position="230"/>
    </location>
</feature>
<dbReference type="Gramene" id="Pp3c11_1250V3.1">
    <property type="protein sequence ID" value="Pp3c11_1250V3.1"/>
    <property type="gene ID" value="Pp3c11_1250"/>
</dbReference>
<evidence type="ECO:0000313" key="2">
    <source>
        <dbReference type="EMBL" id="PNR44674.1"/>
    </source>
</evidence>
<reference evidence="3" key="3">
    <citation type="submission" date="2020-12" db="UniProtKB">
        <authorList>
            <consortium name="EnsemblPlants"/>
        </authorList>
    </citation>
    <scope>IDENTIFICATION</scope>
</reference>
<proteinExistence type="predicted"/>
<dbReference type="EnsemblPlants" id="Pp3c11_1250V3.1">
    <property type="protein sequence ID" value="Pp3c11_1250V3.1"/>
    <property type="gene ID" value="Pp3c11_1250"/>
</dbReference>
<dbReference type="InParanoid" id="A0A2K1JT08"/>
<organism evidence="2">
    <name type="scientific">Physcomitrium patens</name>
    <name type="common">Spreading-leaved earth moss</name>
    <name type="synonym">Physcomitrella patens</name>
    <dbReference type="NCBI Taxonomy" id="3218"/>
    <lineage>
        <taxon>Eukaryota</taxon>
        <taxon>Viridiplantae</taxon>
        <taxon>Streptophyta</taxon>
        <taxon>Embryophyta</taxon>
        <taxon>Bryophyta</taxon>
        <taxon>Bryophytina</taxon>
        <taxon>Bryopsida</taxon>
        <taxon>Funariidae</taxon>
        <taxon>Funariales</taxon>
        <taxon>Funariaceae</taxon>
        <taxon>Physcomitrium</taxon>
    </lineage>
</organism>
<sequence>MVLGHISGRTPGARKLAIWARANPQILLSTHDSFEEYFEVQFTQEDGRRRTLADLRYTLEGRDIIFYSWSPYFNADLPLNKAHLKTGFWAQIRELPPFLRTQEFLRETFEVFSEVLYIDDEDTYLTKLSGPRVRILTENVKTLPKTLLIPRLDGGSDIEYTLEYSGLKSQCSRCRSFEHTIQQCTIHRIPNTQRLNRQPSHNTNRGRAPSTSTSGIGKNQPTQSHKQATQWQSFPANIQERLSRGLQQTSTLSETEGKTLGDFLGYNPEETPEESSNIGDCQNRESVTPEADKPND</sequence>
<reference evidence="2 4" key="1">
    <citation type="journal article" date="2008" name="Science">
        <title>The Physcomitrella genome reveals evolutionary insights into the conquest of land by plants.</title>
        <authorList>
            <person name="Rensing S."/>
            <person name="Lang D."/>
            <person name="Zimmer A."/>
            <person name="Terry A."/>
            <person name="Salamov A."/>
            <person name="Shapiro H."/>
            <person name="Nishiyama T."/>
            <person name="Perroud P.-F."/>
            <person name="Lindquist E."/>
            <person name="Kamisugi Y."/>
            <person name="Tanahashi T."/>
            <person name="Sakakibara K."/>
            <person name="Fujita T."/>
            <person name="Oishi K."/>
            <person name="Shin-I T."/>
            <person name="Kuroki Y."/>
            <person name="Toyoda A."/>
            <person name="Suzuki Y."/>
            <person name="Hashimoto A."/>
            <person name="Yamaguchi K."/>
            <person name="Sugano A."/>
            <person name="Kohara Y."/>
            <person name="Fujiyama A."/>
            <person name="Anterola A."/>
            <person name="Aoki S."/>
            <person name="Ashton N."/>
            <person name="Barbazuk W.B."/>
            <person name="Barker E."/>
            <person name="Bennetzen J."/>
            <person name="Bezanilla M."/>
            <person name="Blankenship R."/>
            <person name="Cho S.H."/>
            <person name="Dutcher S."/>
            <person name="Estelle M."/>
            <person name="Fawcett J.A."/>
            <person name="Gundlach H."/>
            <person name="Hanada K."/>
            <person name="Heyl A."/>
            <person name="Hicks K.A."/>
            <person name="Hugh J."/>
            <person name="Lohr M."/>
            <person name="Mayer K."/>
            <person name="Melkozernov A."/>
            <person name="Murata T."/>
            <person name="Nelson D."/>
            <person name="Pils B."/>
            <person name="Prigge M."/>
            <person name="Reiss B."/>
            <person name="Renner T."/>
            <person name="Rombauts S."/>
            <person name="Rushton P."/>
            <person name="Sanderfoot A."/>
            <person name="Schween G."/>
            <person name="Shiu S.-H."/>
            <person name="Stueber K."/>
            <person name="Theodoulou F.L."/>
            <person name="Tu H."/>
            <person name="Van de Peer Y."/>
            <person name="Verrier P.J."/>
            <person name="Waters E."/>
            <person name="Wood A."/>
            <person name="Yang L."/>
            <person name="Cove D."/>
            <person name="Cuming A."/>
            <person name="Hasebe M."/>
            <person name="Lucas S."/>
            <person name="Mishler D.B."/>
            <person name="Reski R."/>
            <person name="Grigoriev I."/>
            <person name="Quatrano R.S."/>
            <person name="Boore J.L."/>
        </authorList>
    </citation>
    <scope>NUCLEOTIDE SEQUENCE [LARGE SCALE GENOMIC DNA]</scope>
    <source>
        <strain evidence="3 4">cv. Gransden 2004</strain>
    </source>
</reference>
<name>A0A2K1JT08_PHYPA</name>
<keyword evidence="4" id="KW-1185">Reference proteome</keyword>
<feature type="region of interest" description="Disordered" evidence="1">
    <location>
        <begin position="245"/>
        <end position="296"/>
    </location>
</feature>
<dbReference type="PaxDb" id="3218-PP1S39_151V6.1"/>
<evidence type="ECO:0000313" key="4">
    <source>
        <dbReference type="Proteomes" id="UP000006727"/>
    </source>
</evidence>
<dbReference type="PANTHER" id="PTHR31286">
    <property type="entry name" value="GLYCINE-RICH CELL WALL STRUCTURAL PROTEIN 1.8-LIKE"/>
    <property type="match status" value="1"/>
</dbReference>